<name>A0A0G3BTG4_9BURK</name>
<accession>A0A0G3BTG4</accession>
<organism evidence="2 3">
    <name type="scientific">Caldimonas brevitalea</name>
    <dbReference type="NCBI Taxonomy" id="413882"/>
    <lineage>
        <taxon>Bacteria</taxon>
        <taxon>Pseudomonadati</taxon>
        <taxon>Pseudomonadota</taxon>
        <taxon>Betaproteobacteria</taxon>
        <taxon>Burkholderiales</taxon>
        <taxon>Sphaerotilaceae</taxon>
        <taxon>Caldimonas</taxon>
    </lineage>
</organism>
<reference evidence="2 3" key="1">
    <citation type="submission" date="2015-05" db="EMBL/GenBank/DDBJ databases">
        <authorList>
            <person name="Tang B."/>
            <person name="Yu Y."/>
        </authorList>
    </citation>
    <scope>NUCLEOTIDE SEQUENCE [LARGE SCALE GENOMIC DNA]</scope>
    <source>
        <strain evidence="2 3">DSM 7029</strain>
    </source>
</reference>
<dbReference type="STRING" id="413882.AAW51_3990"/>
<feature type="region of interest" description="Disordered" evidence="1">
    <location>
        <begin position="1"/>
        <end position="38"/>
    </location>
</feature>
<dbReference type="AlphaFoldDB" id="A0A0G3BTG4"/>
<evidence type="ECO:0000256" key="1">
    <source>
        <dbReference type="SAM" id="MobiDB-lite"/>
    </source>
</evidence>
<sequence length="67" mass="7413">MPKTSPDPVDRRRLRELQPVSDLRHGRGRLLDSNETGQRQLAELGLTEAAEALASTPSYPDPTNESD</sequence>
<protein>
    <submittedName>
        <fullName evidence="2">Uncharacterized protein</fullName>
    </submittedName>
</protein>
<dbReference type="EMBL" id="CP011371">
    <property type="protein sequence ID" value="AKJ30681.1"/>
    <property type="molecule type" value="Genomic_DNA"/>
</dbReference>
<keyword evidence="3" id="KW-1185">Reference proteome</keyword>
<gene>
    <name evidence="2" type="ORF">AAW51_3990</name>
</gene>
<evidence type="ECO:0000313" key="2">
    <source>
        <dbReference type="EMBL" id="AKJ30681.1"/>
    </source>
</evidence>
<dbReference type="Proteomes" id="UP000035352">
    <property type="component" value="Chromosome"/>
</dbReference>
<feature type="compositionally biased region" description="Basic and acidic residues" evidence="1">
    <location>
        <begin position="8"/>
        <end position="32"/>
    </location>
</feature>
<dbReference type="RefSeq" id="WP_047195998.1">
    <property type="nucleotide sequence ID" value="NZ_CP011371.1"/>
</dbReference>
<dbReference type="KEGG" id="pbh:AAW51_3990"/>
<evidence type="ECO:0000313" key="3">
    <source>
        <dbReference type="Proteomes" id="UP000035352"/>
    </source>
</evidence>
<proteinExistence type="predicted"/>